<keyword evidence="3" id="KW-0238">DNA-binding</keyword>
<dbReference type="Proteomes" id="UP000283530">
    <property type="component" value="Unassembled WGS sequence"/>
</dbReference>
<evidence type="ECO:0000256" key="4">
    <source>
        <dbReference type="ARBA" id="ARBA00023163"/>
    </source>
</evidence>
<dbReference type="AlphaFoldDB" id="A0A3S3NK97"/>
<dbReference type="PANTHER" id="PTHR10245:SF15">
    <property type="entry name" value="ENDOTHELIAL DIFFERENTIATION-RELATED FACTOR 1"/>
    <property type="match status" value="1"/>
</dbReference>
<dbReference type="GO" id="GO:0005730">
    <property type="term" value="C:nucleolus"/>
    <property type="evidence" value="ECO:0007669"/>
    <property type="project" value="UniProtKB-ARBA"/>
</dbReference>
<dbReference type="InterPro" id="IPR001387">
    <property type="entry name" value="Cro/C1-type_HTH"/>
</dbReference>
<evidence type="ECO:0000256" key="2">
    <source>
        <dbReference type="ARBA" id="ARBA00023015"/>
    </source>
</evidence>
<organism evidence="7 8">
    <name type="scientific">Cinnamomum micranthum f. kanehirae</name>
    <dbReference type="NCBI Taxonomy" id="337451"/>
    <lineage>
        <taxon>Eukaryota</taxon>
        <taxon>Viridiplantae</taxon>
        <taxon>Streptophyta</taxon>
        <taxon>Embryophyta</taxon>
        <taxon>Tracheophyta</taxon>
        <taxon>Spermatophyta</taxon>
        <taxon>Magnoliopsida</taxon>
        <taxon>Magnoliidae</taxon>
        <taxon>Laurales</taxon>
        <taxon>Lauraceae</taxon>
        <taxon>Cinnamomum</taxon>
    </lineage>
</organism>
<accession>A0A3S3NK97</accession>
<evidence type="ECO:0000313" key="8">
    <source>
        <dbReference type="Proteomes" id="UP000283530"/>
    </source>
</evidence>
<comment type="similarity">
    <text evidence="1">Belongs to the MBF1 family.</text>
</comment>
<dbReference type="PROSITE" id="PS50943">
    <property type="entry name" value="HTH_CROC1"/>
    <property type="match status" value="1"/>
</dbReference>
<dbReference type="SMART" id="SM00530">
    <property type="entry name" value="HTH_XRE"/>
    <property type="match status" value="1"/>
</dbReference>
<sequence length="226" mass="25198">MREPSRNKNSFHQLKSSSGNRQNFPDSPPIPSIRTIPNIARAHSSSFSYSIFHKILQEPIPPLSATPFSTKSKKPHHLQTTHHQHKMPSRFSGALTQDWEPVVLRKPKPTTRDAKAVNQALRSGGPVQTIKKFDAGSNKKAAPVVNARKLDEGTEPAALERVAADVRQAIQKARVAKKMSQAELAKQINERLQVVQEYENGKAVPNQMVLAKMEKVLEVKLRGKVK</sequence>
<dbReference type="GO" id="GO:0003713">
    <property type="term" value="F:transcription coactivator activity"/>
    <property type="evidence" value="ECO:0007669"/>
    <property type="project" value="UniProtKB-ARBA"/>
</dbReference>
<keyword evidence="4" id="KW-0804">Transcription</keyword>
<evidence type="ECO:0000256" key="5">
    <source>
        <dbReference type="SAM" id="MobiDB-lite"/>
    </source>
</evidence>
<dbReference type="GO" id="GO:0003677">
    <property type="term" value="F:DNA binding"/>
    <property type="evidence" value="ECO:0007669"/>
    <property type="project" value="UniProtKB-KW"/>
</dbReference>
<reference evidence="7 8" key="1">
    <citation type="journal article" date="2019" name="Nat. Plants">
        <title>Stout camphor tree genome fills gaps in understanding of flowering plant genome evolution.</title>
        <authorList>
            <person name="Chaw S.M."/>
            <person name="Liu Y.C."/>
            <person name="Wu Y.W."/>
            <person name="Wang H.Y."/>
            <person name="Lin C.I."/>
            <person name="Wu C.S."/>
            <person name="Ke H.M."/>
            <person name="Chang L.Y."/>
            <person name="Hsu C.Y."/>
            <person name="Yang H.T."/>
            <person name="Sudianto E."/>
            <person name="Hsu M.H."/>
            <person name="Wu K.P."/>
            <person name="Wang L.N."/>
            <person name="Leebens-Mack J.H."/>
            <person name="Tsai I.J."/>
        </authorList>
    </citation>
    <scope>NUCLEOTIDE SEQUENCE [LARGE SCALE GENOMIC DNA]</scope>
    <source>
        <strain evidence="8">cv. Chaw 1501</strain>
        <tissue evidence="7">Young leaves</tissue>
    </source>
</reference>
<dbReference type="CDD" id="cd00093">
    <property type="entry name" value="HTH_XRE"/>
    <property type="match status" value="1"/>
</dbReference>
<dbReference type="InterPro" id="IPR013729">
    <property type="entry name" value="MBF1_N"/>
</dbReference>
<dbReference type="STRING" id="337451.A0A3S3NK97"/>
<proteinExistence type="inferred from homology"/>
<evidence type="ECO:0000256" key="1">
    <source>
        <dbReference type="ARBA" id="ARBA00009802"/>
    </source>
</evidence>
<keyword evidence="2" id="KW-0805">Transcription regulation</keyword>
<feature type="region of interest" description="Disordered" evidence="5">
    <location>
        <begin position="1"/>
        <end position="32"/>
    </location>
</feature>
<dbReference type="PANTHER" id="PTHR10245">
    <property type="entry name" value="ENDOTHELIAL DIFFERENTIATION-RELATED FACTOR 1 MULTIPROTEIN BRIDGING FACTOR 1"/>
    <property type="match status" value="1"/>
</dbReference>
<feature type="compositionally biased region" description="Polar residues" evidence="5">
    <location>
        <begin position="7"/>
        <end position="25"/>
    </location>
</feature>
<dbReference type="EMBL" id="QPKB01000010">
    <property type="protein sequence ID" value="RWR93811.1"/>
    <property type="molecule type" value="Genomic_DNA"/>
</dbReference>
<feature type="domain" description="HTH cro/C1-type" evidence="6">
    <location>
        <begin position="170"/>
        <end position="224"/>
    </location>
</feature>
<dbReference type="InterPro" id="IPR010982">
    <property type="entry name" value="Lambda_DNA-bd_dom_sf"/>
</dbReference>
<dbReference type="Pfam" id="PF08523">
    <property type="entry name" value="MBF1"/>
    <property type="match status" value="1"/>
</dbReference>
<dbReference type="FunFam" id="1.10.260.40:FF:000018">
    <property type="entry name" value="Multiprotein bridging factor 1"/>
    <property type="match status" value="1"/>
</dbReference>
<dbReference type="SUPFAM" id="SSF47413">
    <property type="entry name" value="lambda repressor-like DNA-binding domains"/>
    <property type="match status" value="1"/>
</dbReference>
<name>A0A3S3NK97_9MAGN</name>
<evidence type="ECO:0000256" key="3">
    <source>
        <dbReference type="ARBA" id="ARBA00023125"/>
    </source>
</evidence>
<comment type="caution">
    <text evidence="7">The sequence shown here is derived from an EMBL/GenBank/DDBJ whole genome shotgun (WGS) entry which is preliminary data.</text>
</comment>
<keyword evidence="8" id="KW-1185">Reference proteome</keyword>
<protein>
    <submittedName>
        <fullName evidence="7">Multiprotein-bridging factor 1c</fullName>
    </submittedName>
</protein>
<dbReference type="OrthoDB" id="10253401at2759"/>
<evidence type="ECO:0000259" key="6">
    <source>
        <dbReference type="PROSITE" id="PS50943"/>
    </source>
</evidence>
<gene>
    <name evidence="7" type="ORF">CKAN_02308700</name>
</gene>
<evidence type="ECO:0000313" key="7">
    <source>
        <dbReference type="EMBL" id="RWR93811.1"/>
    </source>
</evidence>
<dbReference type="Pfam" id="PF01381">
    <property type="entry name" value="HTH_3"/>
    <property type="match status" value="1"/>
</dbReference>
<dbReference type="Gene3D" id="1.10.260.40">
    <property type="entry name" value="lambda repressor-like DNA-binding domains"/>
    <property type="match status" value="1"/>
</dbReference>